<keyword evidence="4" id="KW-1185">Reference proteome</keyword>
<dbReference type="Pfam" id="PF13681">
    <property type="entry name" value="PilX"/>
    <property type="match status" value="1"/>
</dbReference>
<feature type="compositionally biased region" description="Low complexity" evidence="1">
    <location>
        <begin position="195"/>
        <end position="223"/>
    </location>
</feature>
<gene>
    <name evidence="3" type="ORF">NX780_20995</name>
</gene>
<evidence type="ECO:0000256" key="1">
    <source>
        <dbReference type="SAM" id="MobiDB-lite"/>
    </source>
</evidence>
<evidence type="ECO:0000313" key="3">
    <source>
        <dbReference type="EMBL" id="MCS0598824.1"/>
    </source>
</evidence>
<feature type="domain" description="PilX/PilW C-terminal" evidence="2">
    <location>
        <begin position="133"/>
        <end position="187"/>
    </location>
</feature>
<organism evidence="3 4">
    <name type="scientific">Massilia agri</name>
    <dbReference type="NCBI Taxonomy" id="1886785"/>
    <lineage>
        <taxon>Bacteria</taxon>
        <taxon>Pseudomonadati</taxon>
        <taxon>Pseudomonadota</taxon>
        <taxon>Betaproteobacteria</taxon>
        <taxon>Burkholderiales</taxon>
        <taxon>Oxalobacteraceae</taxon>
        <taxon>Telluria group</taxon>
        <taxon>Massilia</taxon>
    </lineage>
</organism>
<name>A0ABT2ARE9_9BURK</name>
<dbReference type="EMBL" id="JANUHA010000018">
    <property type="protein sequence ID" value="MCS0598824.1"/>
    <property type="molecule type" value="Genomic_DNA"/>
</dbReference>
<proteinExistence type="predicted"/>
<evidence type="ECO:0000313" key="4">
    <source>
        <dbReference type="Proteomes" id="UP001206572"/>
    </source>
</evidence>
<feature type="region of interest" description="Disordered" evidence="1">
    <location>
        <begin position="195"/>
        <end position="283"/>
    </location>
</feature>
<reference evidence="3 4" key="1">
    <citation type="submission" date="2022-08" db="EMBL/GenBank/DDBJ databases">
        <title>Reclassification of Massilia species as members of the genera Telluria, Duganella, Pseudoduganella, Mokoshia gen. nov. and Zemynaea gen. nov. using orthogonal and non-orthogonal genome-based approaches.</title>
        <authorList>
            <person name="Bowman J.P."/>
        </authorList>
    </citation>
    <scope>NUCLEOTIDE SEQUENCE [LARGE SCALE GENOMIC DNA]</scope>
    <source>
        <strain evidence="3 4">JCM 31661</strain>
    </source>
</reference>
<sequence length="283" mass="28268">MTSRDFMLPRQARQHGVALLTALLLMLAVLMTGIAAARAAIASARVAGHERDRMLALHGAMAGLRDAEHDIEGGLDPGSVRAVALAHADPAAFADGCRGGAPFGGLCRQAAGVDIHAALADREGPGVVLGAFSGVSMPTGGALAAQAPRYLIELMPSSPDTLLYRITALGFGSVETTQAAVQAYYRKVLPPGAPAPGTGAPPGVEPGAPDVPGVPDAPAAPEAEQPPSPGGGPGGGTPPPAQPEAAGPPGAPGSPGGPGIRVGWREIGNWQDTMVASRGAERR</sequence>
<dbReference type="Proteomes" id="UP001206572">
    <property type="component" value="Unassembled WGS sequence"/>
</dbReference>
<dbReference type="InterPro" id="IPR025205">
    <property type="entry name" value="PilX/PilW_C"/>
</dbReference>
<evidence type="ECO:0000259" key="2">
    <source>
        <dbReference type="Pfam" id="PF13681"/>
    </source>
</evidence>
<accession>A0ABT2ARE9</accession>
<dbReference type="RefSeq" id="WP_258829828.1">
    <property type="nucleotide sequence ID" value="NZ_JANUHA010000018.1"/>
</dbReference>
<feature type="compositionally biased region" description="Pro residues" evidence="1">
    <location>
        <begin position="224"/>
        <end position="242"/>
    </location>
</feature>
<comment type="caution">
    <text evidence="3">The sequence shown here is derived from an EMBL/GenBank/DDBJ whole genome shotgun (WGS) entry which is preliminary data.</text>
</comment>
<protein>
    <recommendedName>
        <fullName evidence="2">PilX/PilW C-terminal domain-containing protein</fullName>
    </recommendedName>
</protein>